<dbReference type="EMBL" id="MCRI01000004">
    <property type="protein sequence ID" value="ODN67555.1"/>
    <property type="molecule type" value="Genomic_DNA"/>
</dbReference>
<keyword evidence="5 7" id="KW-1133">Transmembrane helix</keyword>
<dbReference type="InterPro" id="IPR049142">
    <property type="entry name" value="MS_channel_1st"/>
</dbReference>
<dbReference type="Pfam" id="PF21088">
    <property type="entry name" value="MS_channel_1st"/>
    <property type="match status" value="1"/>
</dbReference>
<dbReference type="SUPFAM" id="SSF82861">
    <property type="entry name" value="Mechanosensitive channel protein MscS (YggB), transmembrane region"/>
    <property type="match status" value="1"/>
</dbReference>
<dbReference type="InterPro" id="IPR006685">
    <property type="entry name" value="MscS_channel_2nd"/>
</dbReference>
<comment type="subcellular location">
    <subcellularLocation>
        <location evidence="1">Cell membrane</location>
        <topology evidence="1">Multi-pass membrane protein</topology>
    </subcellularLocation>
</comment>
<keyword evidence="4 7" id="KW-0812">Transmembrane</keyword>
<reference evidence="11 12" key="1">
    <citation type="submission" date="2016-07" db="EMBL/GenBank/DDBJ databases">
        <title>Draft Genome Sequence of Methylophaga muralis Bur 1.</title>
        <authorList>
            <person name="Vasilenko O.V."/>
            <person name="Doronina N.V."/>
            <person name="Shmareva M.N."/>
            <person name="Tarlachkov S.V."/>
            <person name="Mustakhimov I."/>
            <person name="Trotsenko Y.A."/>
        </authorList>
    </citation>
    <scope>NUCLEOTIDE SEQUENCE [LARGE SCALE GENOMIC DNA]</scope>
    <source>
        <strain evidence="11 12">Bur 1</strain>
    </source>
</reference>
<feature type="transmembrane region" description="Helical" evidence="7">
    <location>
        <begin position="103"/>
        <end position="121"/>
    </location>
</feature>
<keyword evidence="6 7" id="KW-0472">Membrane</keyword>
<feature type="transmembrane region" description="Helical" evidence="7">
    <location>
        <begin position="28"/>
        <end position="49"/>
    </location>
</feature>
<dbReference type="InterPro" id="IPR011066">
    <property type="entry name" value="MscS_channel_C_sf"/>
</dbReference>
<evidence type="ECO:0000256" key="7">
    <source>
        <dbReference type="SAM" id="Phobius"/>
    </source>
</evidence>
<accession>A0A1E3GUD1</accession>
<keyword evidence="12" id="KW-1185">Reference proteome</keyword>
<dbReference type="Gene3D" id="2.30.30.60">
    <property type="match status" value="1"/>
</dbReference>
<dbReference type="SUPFAM" id="SSF82689">
    <property type="entry name" value="Mechanosensitive channel protein MscS (YggB), C-terminal domain"/>
    <property type="match status" value="1"/>
</dbReference>
<comment type="similarity">
    <text evidence="2">Belongs to the MscS (TC 1.A.23) family.</text>
</comment>
<evidence type="ECO:0000259" key="9">
    <source>
        <dbReference type="Pfam" id="PF21082"/>
    </source>
</evidence>
<dbReference type="AlphaFoldDB" id="A0A1E3GUD1"/>
<dbReference type="SUPFAM" id="SSF50182">
    <property type="entry name" value="Sm-like ribonucleoproteins"/>
    <property type="match status" value="1"/>
</dbReference>
<protein>
    <submittedName>
        <fullName evidence="11">Mechanosensitive channel MscK</fullName>
    </submittedName>
</protein>
<comment type="caution">
    <text evidence="11">The sequence shown here is derived from an EMBL/GenBank/DDBJ whole genome shotgun (WGS) entry which is preliminary data.</text>
</comment>
<evidence type="ECO:0000313" key="11">
    <source>
        <dbReference type="EMBL" id="ODN67555.1"/>
    </source>
</evidence>
<keyword evidence="3" id="KW-1003">Cell membrane</keyword>
<feature type="domain" description="Mechanosensitive ion channel MscS" evidence="8">
    <location>
        <begin position="258"/>
        <end position="325"/>
    </location>
</feature>
<evidence type="ECO:0000256" key="4">
    <source>
        <dbReference type="ARBA" id="ARBA00022692"/>
    </source>
</evidence>
<feature type="transmembrane region" description="Helical" evidence="7">
    <location>
        <begin position="169"/>
        <end position="187"/>
    </location>
</feature>
<feature type="transmembrane region" description="Helical" evidence="7">
    <location>
        <begin position="78"/>
        <end position="97"/>
    </location>
</feature>
<evidence type="ECO:0000259" key="8">
    <source>
        <dbReference type="Pfam" id="PF00924"/>
    </source>
</evidence>
<proteinExistence type="inferred from homology"/>
<sequence>MRMDIQQIETLFFQALSIVMDWASSPKFYSQIGLIVLSGLLAYSFASFLKNRSPLLRQIPATGPLLKMRNRIYQSRNLILPLMLILAFSIAADISQMWIGQSWLIQVCMSWAVIFMLYKLIDRLVHKALFKKLALWIILPIAILQLFGWLDAVIAYLESMSFEVGNINISAYGIIRVLIFGTILFWLGRISSNAGQQIIRSQEDLDVGTREVFAKLFQIALFFIVFILLLQIMGINLTALAVFGGALGVGLGFGLQSIASNFISGIILLLERSLSVGDYIEMEDGRKGVIRELNMRSTTLETYDGKDIMVPNEQFITTSFTNWTHKNFKQRYDIEFQVSYKTDLHFLFDLLREVVASHPRVISGDNVPIEERPDAEIAGFGESGVDILIEFWMEGIDDGPNRVGADLLLMIWDALKENNIEIPYPQREIKIVNAGEKMFINSGKS</sequence>
<dbReference type="PATRIC" id="fig|291169.3.peg.665"/>
<dbReference type="InterPro" id="IPR010920">
    <property type="entry name" value="LSM_dom_sf"/>
</dbReference>
<evidence type="ECO:0000256" key="2">
    <source>
        <dbReference type="ARBA" id="ARBA00008017"/>
    </source>
</evidence>
<dbReference type="GO" id="GO:0005886">
    <property type="term" value="C:plasma membrane"/>
    <property type="evidence" value="ECO:0007669"/>
    <property type="project" value="UniProtKB-SubCell"/>
</dbReference>
<dbReference type="PANTHER" id="PTHR30347">
    <property type="entry name" value="POTASSIUM CHANNEL RELATED"/>
    <property type="match status" value="1"/>
</dbReference>
<name>A0A1E3GUD1_9GAMM</name>
<dbReference type="STRING" id="291169.A9E74_00663"/>
<dbReference type="Pfam" id="PF00924">
    <property type="entry name" value="MS_channel_2nd"/>
    <property type="match status" value="1"/>
</dbReference>
<evidence type="ECO:0000256" key="1">
    <source>
        <dbReference type="ARBA" id="ARBA00004651"/>
    </source>
</evidence>
<dbReference type="RefSeq" id="WP_245652026.1">
    <property type="nucleotide sequence ID" value="NZ_MCRI01000004.1"/>
</dbReference>
<dbReference type="Proteomes" id="UP000094379">
    <property type="component" value="Unassembled WGS sequence"/>
</dbReference>
<dbReference type="Gene3D" id="3.30.70.100">
    <property type="match status" value="1"/>
</dbReference>
<dbReference type="InterPro" id="IPR023408">
    <property type="entry name" value="MscS_beta-dom_sf"/>
</dbReference>
<dbReference type="Pfam" id="PF21082">
    <property type="entry name" value="MS_channel_3rd"/>
    <property type="match status" value="1"/>
</dbReference>
<organism evidence="11 12">
    <name type="scientific">Methylophaga muralis</name>
    <dbReference type="NCBI Taxonomy" id="291169"/>
    <lineage>
        <taxon>Bacteria</taxon>
        <taxon>Pseudomonadati</taxon>
        <taxon>Pseudomonadota</taxon>
        <taxon>Gammaproteobacteria</taxon>
        <taxon>Thiotrichales</taxon>
        <taxon>Piscirickettsiaceae</taxon>
        <taxon>Methylophaga</taxon>
    </lineage>
</organism>
<evidence type="ECO:0000256" key="6">
    <source>
        <dbReference type="ARBA" id="ARBA00023136"/>
    </source>
</evidence>
<evidence type="ECO:0000313" key="12">
    <source>
        <dbReference type="Proteomes" id="UP000094379"/>
    </source>
</evidence>
<dbReference type="Gene3D" id="1.10.287.1260">
    <property type="match status" value="1"/>
</dbReference>
<evidence type="ECO:0000259" key="10">
    <source>
        <dbReference type="Pfam" id="PF21088"/>
    </source>
</evidence>
<feature type="transmembrane region" description="Helical" evidence="7">
    <location>
        <begin position="249"/>
        <end position="270"/>
    </location>
</feature>
<feature type="transmembrane region" description="Helical" evidence="7">
    <location>
        <begin position="219"/>
        <end position="243"/>
    </location>
</feature>
<dbReference type="InterPro" id="IPR011014">
    <property type="entry name" value="MscS_channel_TM-2"/>
</dbReference>
<feature type="domain" description="Mechanosensitive ion channel transmembrane helices 2/3" evidence="10">
    <location>
        <begin position="216"/>
        <end position="256"/>
    </location>
</feature>
<dbReference type="InterPro" id="IPR049278">
    <property type="entry name" value="MS_channel_C"/>
</dbReference>
<dbReference type="InterPro" id="IPR052702">
    <property type="entry name" value="MscS-like_channel"/>
</dbReference>
<feature type="transmembrane region" description="Helical" evidence="7">
    <location>
        <begin position="133"/>
        <end position="157"/>
    </location>
</feature>
<dbReference type="PANTHER" id="PTHR30347:SF1">
    <property type="entry name" value="MECHANOSENSITIVE CHANNEL MSCK"/>
    <property type="match status" value="1"/>
</dbReference>
<gene>
    <name evidence="11" type="primary">mscK</name>
    <name evidence="11" type="ORF">A9E74_00663</name>
</gene>
<feature type="domain" description="Mechanosensitive ion channel MscS C-terminal" evidence="9">
    <location>
        <begin position="334"/>
        <end position="422"/>
    </location>
</feature>
<dbReference type="GO" id="GO:0008381">
    <property type="term" value="F:mechanosensitive monoatomic ion channel activity"/>
    <property type="evidence" value="ECO:0007669"/>
    <property type="project" value="UniProtKB-ARBA"/>
</dbReference>
<evidence type="ECO:0000256" key="3">
    <source>
        <dbReference type="ARBA" id="ARBA00022475"/>
    </source>
</evidence>
<evidence type="ECO:0000256" key="5">
    <source>
        <dbReference type="ARBA" id="ARBA00022989"/>
    </source>
</evidence>